<evidence type="ECO:0000313" key="2">
    <source>
        <dbReference type="EMBL" id="RKN79497.1"/>
    </source>
</evidence>
<reference evidence="2 3" key="1">
    <citation type="submission" date="2018-10" db="EMBL/GenBank/DDBJ databases">
        <title>Ulvibacterium marinum gen. nov., sp. nov., a novel marine bacterium of the family Flavobacteriaceae, isolated from a culture of the green alga Ulva prolifera.</title>
        <authorList>
            <person name="Zhang Z."/>
        </authorList>
    </citation>
    <scope>NUCLEOTIDE SEQUENCE [LARGE SCALE GENOMIC DNA]</scope>
    <source>
        <strain evidence="2 3">CCMM003</strain>
    </source>
</reference>
<name>A0A3B0C7P8_9FLAO</name>
<feature type="signal peptide" evidence="1">
    <location>
        <begin position="1"/>
        <end position="25"/>
    </location>
</feature>
<dbReference type="Proteomes" id="UP000276603">
    <property type="component" value="Unassembled WGS sequence"/>
</dbReference>
<dbReference type="AlphaFoldDB" id="A0A3B0C7P8"/>
<dbReference type="Pfam" id="PF11751">
    <property type="entry name" value="PorP_SprF"/>
    <property type="match status" value="1"/>
</dbReference>
<gene>
    <name evidence="2" type="ORF">D7Z94_14420</name>
</gene>
<dbReference type="NCBIfam" id="TIGR03519">
    <property type="entry name" value="T9SS_PorP_fam"/>
    <property type="match status" value="1"/>
</dbReference>
<dbReference type="EMBL" id="RBCJ01000003">
    <property type="protein sequence ID" value="RKN79497.1"/>
    <property type="molecule type" value="Genomic_DNA"/>
</dbReference>
<accession>A0A3B0C7P8</accession>
<feature type="chain" id="PRO_5017461948" evidence="1">
    <location>
        <begin position="26"/>
        <end position="313"/>
    </location>
</feature>
<proteinExistence type="predicted"/>
<evidence type="ECO:0000313" key="3">
    <source>
        <dbReference type="Proteomes" id="UP000276603"/>
    </source>
</evidence>
<organism evidence="2 3">
    <name type="scientific">Ulvibacterium marinum</name>
    <dbReference type="NCBI Taxonomy" id="2419782"/>
    <lineage>
        <taxon>Bacteria</taxon>
        <taxon>Pseudomonadati</taxon>
        <taxon>Bacteroidota</taxon>
        <taxon>Flavobacteriia</taxon>
        <taxon>Flavobacteriales</taxon>
        <taxon>Flavobacteriaceae</taxon>
        <taxon>Ulvibacterium</taxon>
    </lineage>
</organism>
<dbReference type="OrthoDB" id="1114455at2"/>
<dbReference type="RefSeq" id="WP_120712310.1">
    <property type="nucleotide sequence ID" value="NZ_RBCJ01000003.1"/>
</dbReference>
<evidence type="ECO:0000256" key="1">
    <source>
        <dbReference type="SAM" id="SignalP"/>
    </source>
</evidence>
<protein>
    <submittedName>
        <fullName evidence="2">Type IX secretion system membrane protein PorP/SprF</fullName>
    </submittedName>
</protein>
<comment type="caution">
    <text evidence="2">The sequence shown here is derived from an EMBL/GenBank/DDBJ whole genome shotgun (WGS) entry which is preliminary data.</text>
</comment>
<dbReference type="InterPro" id="IPR019861">
    <property type="entry name" value="PorP/SprF_Bacteroidetes"/>
</dbReference>
<keyword evidence="3" id="KW-1185">Reference proteome</keyword>
<keyword evidence="1" id="KW-0732">Signal</keyword>
<sequence>MKTIINNYKRTVFFILLGISLPFLSWSQQDSEYTQYMYNTVTVNPAYAGNRGVLSFNSLYRSQWTGLNGAPNSLTFSVNSPIGERGVGLGLSVIHDEVGPSTESNITVDFSYTIPLNLKTKLSFGLKGGINLLNVDFGKLDIRDRSELEFSQNIENRFSPNTGLGVYLHFDDRWYIGLSSPNILSTDHYDDAISSTASEKAHFYLISGYVFEINRGLKFKPAILTKAVKGAPLAFDASANFLFNERFTLGLSYRLDAAVSALVGFQINNRFMLGYSYDYDTTELGNYNSGSHDFFLRFEFTKKTINSINPRFF</sequence>